<reference evidence="3" key="1">
    <citation type="submission" date="2017-05" db="EMBL/GenBank/DDBJ databases">
        <title>The Genome Sequence of EEnterococcus faecalis 9F2_4866.</title>
        <authorList>
            <consortium name="The Broad Institute Genomics Platform"/>
            <consortium name="The Broad Institute Genomic Center for Infectious Diseases"/>
            <person name="Earl A."/>
            <person name="Manson A."/>
            <person name="Schwartman J."/>
            <person name="Gilmore M."/>
            <person name="Abouelleil A."/>
            <person name="Cao P."/>
            <person name="Chapman S."/>
            <person name="Cusick C."/>
            <person name="Shea T."/>
            <person name="Young S."/>
            <person name="Neafsey D."/>
            <person name="Nusbaum C."/>
            <person name="Birren B."/>
        </authorList>
    </citation>
    <scope>NUCLEOTIDE SEQUENCE [LARGE SCALE GENOMIC DNA]</scope>
    <source>
        <strain evidence="3">12C11_DIV0727</strain>
    </source>
</reference>
<dbReference type="EMBL" id="CP147248">
    <property type="protein sequence ID" value="WYJ84967.1"/>
    <property type="molecule type" value="Genomic_DNA"/>
</dbReference>
<dbReference type="InterPro" id="IPR036397">
    <property type="entry name" value="RNaseH_sf"/>
</dbReference>
<dbReference type="InterPro" id="IPR012337">
    <property type="entry name" value="RNaseH-like_sf"/>
</dbReference>
<dbReference type="PANTHER" id="PTHR46889">
    <property type="entry name" value="TRANSPOSASE INSF FOR INSERTION SEQUENCE IS3B-RELATED"/>
    <property type="match status" value="1"/>
</dbReference>
<sequence>MNTMNVTKMSTVKPVFKPTAGQVSLKRPNHLKQAFNPPVPNQVWTSDFSYIPVGKKSFVYLCVILDLFSRKVIAWTVSKNINTTLAITTLKKAIKVRKPTASVLFHTDQGSQYTSVEFKSF</sequence>
<dbReference type="InterPro" id="IPR050900">
    <property type="entry name" value="Transposase_IS3/IS150/IS904"/>
</dbReference>
<accession>A0ABZ2T0P1</accession>
<keyword evidence="3" id="KW-1185">Reference proteome</keyword>
<dbReference type="InterPro" id="IPR001584">
    <property type="entry name" value="Integrase_cat-core"/>
</dbReference>
<evidence type="ECO:0000259" key="1">
    <source>
        <dbReference type="PROSITE" id="PS50994"/>
    </source>
</evidence>
<evidence type="ECO:0000313" key="2">
    <source>
        <dbReference type="EMBL" id="WYJ84967.1"/>
    </source>
</evidence>
<reference evidence="2 3" key="2">
    <citation type="submission" date="2024-03" db="EMBL/GenBank/DDBJ databases">
        <title>The Genome Sequence of Enterococcus sp. DIV0727d.</title>
        <authorList>
            <consortium name="The Broad Institute Genomics Platform"/>
            <consortium name="The Broad Institute Microbial Omics Core"/>
            <consortium name="The Broad Institute Genomic Center for Infectious Diseases"/>
            <person name="Earl A."/>
            <person name="Manson A."/>
            <person name="Gilmore M."/>
            <person name="Schwartman J."/>
            <person name="Shea T."/>
            <person name="Abouelleil A."/>
            <person name="Cao P."/>
            <person name="Chapman S."/>
            <person name="Cusick C."/>
            <person name="Young S."/>
            <person name="Neafsey D."/>
            <person name="Nusbaum C."/>
            <person name="Birren B."/>
        </authorList>
    </citation>
    <scope>NUCLEOTIDE SEQUENCE [LARGE SCALE GENOMIC DNA]</scope>
    <source>
        <strain evidence="2 3">12C11_DIV0727</strain>
    </source>
</reference>
<proteinExistence type="predicted"/>
<dbReference type="Gene3D" id="3.30.420.10">
    <property type="entry name" value="Ribonuclease H-like superfamily/Ribonuclease H"/>
    <property type="match status" value="1"/>
</dbReference>
<dbReference type="Pfam" id="PF00665">
    <property type="entry name" value="rve"/>
    <property type="match status" value="1"/>
</dbReference>
<organism evidence="2 3">
    <name type="scientific">Candidatus Enterococcus lemimoniae</name>
    <dbReference type="NCBI Taxonomy" id="1834167"/>
    <lineage>
        <taxon>Bacteria</taxon>
        <taxon>Bacillati</taxon>
        <taxon>Bacillota</taxon>
        <taxon>Bacilli</taxon>
        <taxon>Lactobacillales</taxon>
        <taxon>Enterococcaceae</taxon>
        <taxon>Enterococcus</taxon>
    </lineage>
</organism>
<dbReference type="PROSITE" id="PS50994">
    <property type="entry name" value="INTEGRASE"/>
    <property type="match status" value="1"/>
</dbReference>
<gene>
    <name evidence="2" type="ORF">A5866_000025</name>
</gene>
<dbReference type="Proteomes" id="UP000195080">
    <property type="component" value="Chromosome"/>
</dbReference>
<protein>
    <recommendedName>
        <fullName evidence="1">Integrase catalytic domain-containing protein</fullName>
    </recommendedName>
</protein>
<dbReference type="RefSeq" id="WP_086444725.1">
    <property type="nucleotide sequence ID" value="NZ_CP147248.1"/>
</dbReference>
<feature type="domain" description="Integrase catalytic" evidence="1">
    <location>
        <begin position="36"/>
        <end position="121"/>
    </location>
</feature>
<dbReference type="SUPFAM" id="SSF53098">
    <property type="entry name" value="Ribonuclease H-like"/>
    <property type="match status" value="1"/>
</dbReference>
<evidence type="ECO:0000313" key="3">
    <source>
        <dbReference type="Proteomes" id="UP000195080"/>
    </source>
</evidence>
<name>A0ABZ2T0P1_9ENTE</name>